<dbReference type="Proteomes" id="UP001221142">
    <property type="component" value="Unassembled WGS sequence"/>
</dbReference>
<organism evidence="1 2">
    <name type="scientific">Roridomyces roridus</name>
    <dbReference type="NCBI Taxonomy" id="1738132"/>
    <lineage>
        <taxon>Eukaryota</taxon>
        <taxon>Fungi</taxon>
        <taxon>Dikarya</taxon>
        <taxon>Basidiomycota</taxon>
        <taxon>Agaricomycotina</taxon>
        <taxon>Agaricomycetes</taxon>
        <taxon>Agaricomycetidae</taxon>
        <taxon>Agaricales</taxon>
        <taxon>Marasmiineae</taxon>
        <taxon>Mycenaceae</taxon>
        <taxon>Roridomyces</taxon>
    </lineage>
</organism>
<sequence length="350" mass="39249">MLPPSACQRVALSAMSKSILLRGFRTSCRRRNESSFAESVERYKQARAAQKRKEPSWKPPSTFRPELLRPSDFLQELPDPFHRFHVRPRPRTALQSISDQHVGASIGWATTPPPIPCSGFLYYHSPSETSSLAGSMRFRLTPDYKPDTSPQSAFTAGSDLLIPHAGNLPWSVPIWILTGQQHFGPVPNILRADGYPIVADSMAKELRKQLSSGCLTLYALGQPFLVEFHMHTIRVAVFASYANAITLGRIQTGFVDLESKNFRSPYRGMGIMMLDRLEDGTLVTRLEKILSLQEACLNERIPAPVEGMTRELELAPILFKESTKPTHPKYQGSLLHLRRAFDALPPISKK</sequence>
<gene>
    <name evidence="1" type="ORF">FB45DRAFT_430888</name>
</gene>
<dbReference type="AlphaFoldDB" id="A0AAD7B1H0"/>
<evidence type="ECO:0000313" key="1">
    <source>
        <dbReference type="EMBL" id="KAJ7607426.1"/>
    </source>
</evidence>
<protein>
    <submittedName>
        <fullName evidence="1">Uncharacterized protein</fullName>
    </submittedName>
</protein>
<proteinExistence type="predicted"/>
<comment type="caution">
    <text evidence="1">The sequence shown here is derived from an EMBL/GenBank/DDBJ whole genome shotgun (WGS) entry which is preliminary data.</text>
</comment>
<dbReference type="EMBL" id="JARKIF010000050">
    <property type="protein sequence ID" value="KAJ7607426.1"/>
    <property type="molecule type" value="Genomic_DNA"/>
</dbReference>
<reference evidence="1" key="1">
    <citation type="submission" date="2023-03" db="EMBL/GenBank/DDBJ databases">
        <title>Massive genome expansion in bonnet fungi (Mycena s.s.) driven by repeated elements and novel gene families across ecological guilds.</title>
        <authorList>
            <consortium name="Lawrence Berkeley National Laboratory"/>
            <person name="Harder C.B."/>
            <person name="Miyauchi S."/>
            <person name="Viragh M."/>
            <person name="Kuo A."/>
            <person name="Thoen E."/>
            <person name="Andreopoulos B."/>
            <person name="Lu D."/>
            <person name="Skrede I."/>
            <person name="Drula E."/>
            <person name="Henrissat B."/>
            <person name="Morin E."/>
            <person name="Kohler A."/>
            <person name="Barry K."/>
            <person name="LaButti K."/>
            <person name="Morin E."/>
            <person name="Salamov A."/>
            <person name="Lipzen A."/>
            <person name="Mereny Z."/>
            <person name="Hegedus B."/>
            <person name="Baldrian P."/>
            <person name="Stursova M."/>
            <person name="Weitz H."/>
            <person name="Taylor A."/>
            <person name="Grigoriev I.V."/>
            <person name="Nagy L.G."/>
            <person name="Martin F."/>
            <person name="Kauserud H."/>
        </authorList>
    </citation>
    <scope>NUCLEOTIDE SEQUENCE</scope>
    <source>
        <strain evidence="1">9284</strain>
    </source>
</reference>
<keyword evidence="2" id="KW-1185">Reference proteome</keyword>
<accession>A0AAD7B1H0</accession>
<name>A0AAD7B1H0_9AGAR</name>
<evidence type="ECO:0000313" key="2">
    <source>
        <dbReference type="Proteomes" id="UP001221142"/>
    </source>
</evidence>